<keyword evidence="1" id="KW-0547">Nucleotide-binding</keyword>
<name>A0ABV7WBF0_9MICO</name>
<dbReference type="SMART" id="SM00382">
    <property type="entry name" value="AAA"/>
    <property type="match status" value="1"/>
</dbReference>
<dbReference type="InterPro" id="IPR003439">
    <property type="entry name" value="ABC_transporter-like_ATP-bd"/>
</dbReference>
<evidence type="ECO:0000256" key="2">
    <source>
        <dbReference type="ARBA" id="ARBA00022840"/>
    </source>
</evidence>
<gene>
    <name evidence="4" type="ORF">ACFOLH_00495</name>
</gene>
<dbReference type="RefSeq" id="WP_376984016.1">
    <property type="nucleotide sequence ID" value="NZ_JBHRWW010000001.1"/>
</dbReference>
<organism evidence="4 5">
    <name type="scientific">Aquipuribacter hungaricus</name>
    <dbReference type="NCBI Taxonomy" id="545624"/>
    <lineage>
        <taxon>Bacteria</taxon>
        <taxon>Bacillati</taxon>
        <taxon>Actinomycetota</taxon>
        <taxon>Actinomycetes</taxon>
        <taxon>Micrococcales</taxon>
        <taxon>Intrasporangiaceae</taxon>
        <taxon>Aquipuribacter</taxon>
    </lineage>
</organism>
<evidence type="ECO:0000256" key="1">
    <source>
        <dbReference type="ARBA" id="ARBA00022741"/>
    </source>
</evidence>
<dbReference type="EMBL" id="JBHRWW010000001">
    <property type="protein sequence ID" value="MFC3686815.1"/>
    <property type="molecule type" value="Genomic_DNA"/>
</dbReference>
<evidence type="ECO:0000259" key="3">
    <source>
        <dbReference type="PROSITE" id="PS50893"/>
    </source>
</evidence>
<dbReference type="Proteomes" id="UP001595685">
    <property type="component" value="Unassembled WGS sequence"/>
</dbReference>
<dbReference type="Pfam" id="PF00005">
    <property type="entry name" value="ABC_tran"/>
    <property type="match status" value="1"/>
</dbReference>
<comment type="caution">
    <text evidence="4">The sequence shown here is derived from an EMBL/GenBank/DDBJ whole genome shotgun (WGS) entry which is preliminary data.</text>
</comment>
<dbReference type="GO" id="GO:0005524">
    <property type="term" value="F:ATP binding"/>
    <property type="evidence" value="ECO:0007669"/>
    <property type="project" value="UniProtKB-KW"/>
</dbReference>
<protein>
    <submittedName>
        <fullName evidence="4">ATP-binding cassette domain-containing protein</fullName>
    </submittedName>
</protein>
<feature type="domain" description="ABC transporter" evidence="3">
    <location>
        <begin position="15"/>
        <end position="215"/>
    </location>
</feature>
<dbReference type="InterPro" id="IPR015854">
    <property type="entry name" value="ABC_transpr_LolD-like"/>
</dbReference>
<proteinExistence type="predicted"/>
<accession>A0ABV7WBF0</accession>
<dbReference type="PROSITE" id="PS50893">
    <property type="entry name" value="ABC_TRANSPORTER_2"/>
    <property type="match status" value="1"/>
</dbReference>
<dbReference type="Gene3D" id="3.40.50.300">
    <property type="entry name" value="P-loop containing nucleotide triphosphate hydrolases"/>
    <property type="match status" value="1"/>
</dbReference>
<keyword evidence="2 4" id="KW-0067">ATP-binding</keyword>
<dbReference type="InterPro" id="IPR027417">
    <property type="entry name" value="P-loop_NTPase"/>
</dbReference>
<evidence type="ECO:0000313" key="4">
    <source>
        <dbReference type="EMBL" id="MFC3686815.1"/>
    </source>
</evidence>
<evidence type="ECO:0000313" key="5">
    <source>
        <dbReference type="Proteomes" id="UP001595685"/>
    </source>
</evidence>
<reference evidence="5" key="1">
    <citation type="journal article" date="2019" name="Int. J. Syst. Evol. Microbiol.">
        <title>The Global Catalogue of Microorganisms (GCM) 10K type strain sequencing project: providing services to taxonomists for standard genome sequencing and annotation.</title>
        <authorList>
            <consortium name="The Broad Institute Genomics Platform"/>
            <consortium name="The Broad Institute Genome Sequencing Center for Infectious Disease"/>
            <person name="Wu L."/>
            <person name="Ma J."/>
        </authorList>
    </citation>
    <scope>NUCLEOTIDE SEQUENCE [LARGE SCALE GENOMIC DNA]</scope>
    <source>
        <strain evidence="5">NCAIM B.02333</strain>
    </source>
</reference>
<dbReference type="InterPro" id="IPR003593">
    <property type="entry name" value="AAA+_ATPase"/>
</dbReference>
<keyword evidence="5" id="KW-1185">Reference proteome</keyword>
<sequence length="216" mass="22101">MSRHAAPVPPAPTVVRVEHLTHRAGGTTVLDDVSLLARAGSIVVLAGRSGSGKSTLCHLVAGVGRPTGGTVEVLGVPASPAPPWSTLSLLPQRLALVPELSVEENVAWPCRLAGREVPEEVFAALGLATLRRHAARATSLGEQQRTALARALAVRPAVAVLDEPTGHQDDANVDRVLAALGAAAAGGTCVLVATHDERVLAVADVVVRLEGGRVVG</sequence>
<dbReference type="SUPFAM" id="SSF52540">
    <property type="entry name" value="P-loop containing nucleoside triphosphate hydrolases"/>
    <property type="match status" value="1"/>
</dbReference>
<dbReference type="PANTHER" id="PTHR24220">
    <property type="entry name" value="IMPORT ATP-BINDING PROTEIN"/>
    <property type="match status" value="1"/>
</dbReference>